<dbReference type="GeneTree" id="ENSGT01030000237943"/>
<evidence type="ECO:0000256" key="1">
    <source>
        <dbReference type="SAM" id="MobiDB-lite"/>
    </source>
</evidence>
<dbReference type="Proteomes" id="UP000694520">
    <property type="component" value="Chromosome 5"/>
</dbReference>
<protein>
    <submittedName>
        <fullName evidence="2">Uncharacterized protein</fullName>
    </submittedName>
</protein>
<sequence>MGVLKPGERLWTEFWSLAQPAGRLPLPWTPRRRGWGRGQVGRSVRLPGGATRTQWGLGVGPCSGGDPDTPPCLPSQETQEQVSASTSGPPRVAGPRSLPLAPLSSPNVPKISQFSGSPGNSTPAVLRPKLARAHTPLLNSFWGWGTGDGLEAVLAPRHSGARKAAVCFSGVWDTRGPRPGVRRIWREPGVRPRSPGGEAWAATFCPQVLPAASAPTAPWARTSGSARGGRTGPAAPSEPSTEARGPSTSYHPAPVPAAGRGRGAGGGCPAGERPAPGDAGAPGRLHHARPVAAPRPGLHLRRAPPGTADILRPRARPPGARSHDRARPRQRPRVLHLRPPEARGALPHSRTGQVLPGESRERGVPQRASAHHRSPKLGPPPGVTNPRPRDLHYALAPGPARSRQSLGAELLHLWPQRGGQLLRGPQQDTRALRLPRGEPWGLQAPGPPVLDAAADFVPPRQHPESRPCSLQRGPAPEASRLDLRDPALGLPGPDDDRG</sequence>
<dbReference type="Ensembl" id="ENSBGRT00000008773.1">
    <property type="protein sequence ID" value="ENSBGRP00000007630.1"/>
    <property type="gene ID" value="ENSBGRG00000004764.1"/>
</dbReference>
<organism evidence="2 3">
    <name type="scientific">Bos mutus grunniens</name>
    <name type="common">Wild yak</name>
    <name type="synonym">Bos grunniens</name>
    <dbReference type="NCBI Taxonomy" id="30521"/>
    <lineage>
        <taxon>Eukaryota</taxon>
        <taxon>Metazoa</taxon>
        <taxon>Chordata</taxon>
        <taxon>Craniata</taxon>
        <taxon>Vertebrata</taxon>
        <taxon>Euteleostomi</taxon>
        <taxon>Mammalia</taxon>
        <taxon>Eutheria</taxon>
        <taxon>Laurasiatheria</taxon>
        <taxon>Artiodactyla</taxon>
        <taxon>Ruminantia</taxon>
        <taxon>Pecora</taxon>
        <taxon>Bovidae</taxon>
        <taxon>Bovinae</taxon>
        <taxon>Bos</taxon>
    </lineage>
</organism>
<feature type="region of interest" description="Disordered" evidence="1">
    <location>
        <begin position="34"/>
        <end position="104"/>
    </location>
</feature>
<reference evidence="2" key="2">
    <citation type="submission" date="2025-08" db="UniProtKB">
        <authorList>
            <consortium name="Ensembl"/>
        </authorList>
    </citation>
    <scope>IDENTIFICATION</scope>
</reference>
<feature type="region of interest" description="Disordered" evidence="1">
    <location>
        <begin position="215"/>
        <end position="402"/>
    </location>
</feature>
<feature type="region of interest" description="Disordered" evidence="1">
    <location>
        <begin position="420"/>
        <end position="498"/>
    </location>
</feature>
<feature type="compositionally biased region" description="Polar residues" evidence="1">
    <location>
        <begin position="75"/>
        <end position="88"/>
    </location>
</feature>
<proteinExistence type="predicted"/>
<name>A0A8B9WP49_BOSMU</name>
<evidence type="ECO:0000313" key="3">
    <source>
        <dbReference type="Proteomes" id="UP000694520"/>
    </source>
</evidence>
<reference evidence="2" key="3">
    <citation type="submission" date="2025-09" db="UniProtKB">
        <authorList>
            <consortium name="Ensembl"/>
        </authorList>
    </citation>
    <scope>IDENTIFICATION</scope>
</reference>
<feature type="compositionally biased region" description="Gly residues" evidence="1">
    <location>
        <begin position="260"/>
        <end position="269"/>
    </location>
</feature>
<reference evidence="2" key="1">
    <citation type="submission" date="2019-05" db="EMBL/GenBank/DDBJ databases">
        <authorList>
            <person name="Zhang S."/>
            <person name="Liu J."/>
        </authorList>
    </citation>
    <scope>NUCLEOTIDE SEQUENCE [LARGE SCALE GENOMIC DNA]</scope>
</reference>
<dbReference type="AlphaFoldDB" id="A0A8B9WP49"/>
<evidence type="ECO:0000313" key="2">
    <source>
        <dbReference type="Ensembl" id="ENSBGRP00000007630.1"/>
    </source>
</evidence>
<accession>A0A8B9WP49</accession>
<keyword evidence="3" id="KW-1185">Reference proteome</keyword>